<reference evidence="2 3" key="1">
    <citation type="submission" date="2014-09" db="EMBL/GenBank/DDBJ databases">
        <title>Xanthomonadaceae 3.5X direct submission.</title>
        <authorList>
            <person name="Fang T."/>
            <person name="Wang H."/>
        </authorList>
    </citation>
    <scope>NUCLEOTIDE SEQUENCE [LARGE SCALE GENOMIC DNA]</scope>
    <source>
        <strain evidence="2 3">3.5X</strain>
    </source>
</reference>
<evidence type="ECO:0008006" key="4">
    <source>
        <dbReference type="Google" id="ProtNLM"/>
    </source>
</evidence>
<protein>
    <recommendedName>
        <fullName evidence="4">Lipoprotein</fullName>
    </recommendedName>
</protein>
<feature type="signal peptide" evidence="1">
    <location>
        <begin position="1"/>
        <end position="28"/>
    </location>
</feature>
<keyword evidence="3" id="KW-1185">Reference proteome</keyword>
<evidence type="ECO:0000313" key="3">
    <source>
        <dbReference type="Proteomes" id="UP000029708"/>
    </source>
</evidence>
<proteinExistence type="predicted"/>
<keyword evidence="1" id="KW-0732">Signal</keyword>
<feature type="chain" id="PRO_5001953309" description="Lipoprotein" evidence="1">
    <location>
        <begin position="29"/>
        <end position="241"/>
    </location>
</feature>
<accession>A0A099CZ54</accession>
<dbReference type="EMBL" id="JROI01000005">
    <property type="protein sequence ID" value="KGI78946.1"/>
    <property type="molecule type" value="Genomic_DNA"/>
</dbReference>
<sequence>MNMKTRQYALWLGLLMAATWTLSSGCSAQPNPSDTAVQAHAVTGKVPDESAIKALVDDANVGAVAPDADDADDAISDRILDGFQAAPSGLQIEDGPSIAWGFKFQQGNQQSAVVYDASGHVLLAAIVNDIVRVDDGIGPAVTSQEAYGKRVKDAGVDPQVMVFAASRDALDRGYPLFRRWLQADLLGFNIDCAKKAAACAFAEKLSVPVQAFVAGPSGKGPAKVATPSGAAAAVPLGRFVQ</sequence>
<gene>
    <name evidence="2" type="ORF">LF63_0101695</name>
</gene>
<dbReference type="AlphaFoldDB" id="A0A099CZ54"/>
<evidence type="ECO:0000256" key="1">
    <source>
        <dbReference type="SAM" id="SignalP"/>
    </source>
</evidence>
<dbReference type="Proteomes" id="UP000029708">
    <property type="component" value="Unassembled WGS sequence"/>
</dbReference>
<dbReference type="STRING" id="1543381.LF63_0101695"/>
<comment type="caution">
    <text evidence="2">The sequence shown here is derived from an EMBL/GenBank/DDBJ whole genome shotgun (WGS) entry which is preliminary data.</text>
</comment>
<dbReference type="PROSITE" id="PS51257">
    <property type="entry name" value="PROKAR_LIPOPROTEIN"/>
    <property type="match status" value="1"/>
</dbReference>
<name>A0A099CZ54_9GAMM</name>
<organism evidence="2 3">
    <name type="scientific">Oleiagrimonas soli</name>
    <dbReference type="NCBI Taxonomy" id="1543381"/>
    <lineage>
        <taxon>Bacteria</taxon>
        <taxon>Pseudomonadati</taxon>
        <taxon>Pseudomonadota</taxon>
        <taxon>Gammaproteobacteria</taxon>
        <taxon>Lysobacterales</taxon>
        <taxon>Rhodanobacteraceae</taxon>
        <taxon>Oleiagrimonas</taxon>
    </lineage>
</organism>
<evidence type="ECO:0000313" key="2">
    <source>
        <dbReference type="EMBL" id="KGI78946.1"/>
    </source>
</evidence>
<dbReference type="HOGENOM" id="CLU_1150930_0_0_6"/>